<organism evidence="2 3">
    <name type="scientific">Temnothorax longispinosus</name>
    <dbReference type="NCBI Taxonomy" id="300112"/>
    <lineage>
        <taxon>Eukaryota</taxon>
        <taxon>Metazoa</taxon>
        <taxon>Ecdysozoa</taxon>
        <taxon>Arthropoda</taxon>
        <taxon>Hexapoda</taxon>
        <taxon>Insecta</taxon>
        <taxon>Pterygota</taxon>
        <taxon>Neoptera</taxon>
        <taxon>Endopterygota</taxon>
        <taxon>Hymenoptera</taxon>
        <taxon>Apocrita</taxon>
        <taxon>Aculeata</taxon>
        <taxon>Formicoidea</taxon>
        <taxon>Formicidae</taxon>
        <taxon>Myrmicinae</taxon>
        <taxon>Temnothorax</taxon>
    </lineage>
</organism>
<reference evidence="2 3" key="1">
    <citation type="journal article" date="2019" name="Philos. Trans. R. Soc. Lond., B, Biol. Sci.">
        <title>Ant behaviour and brain gene expression of defending hosts depend on the ecological success of the intruding social parasite.</title>
        <authorList>
            <person name="Kaur R."/>
            <person name="Stoldt M."/>
            <person name="Jongepier E."/>
            <person name="Feldmeyer B."/>
            <person name="Menzel F."/>
            <person name="Bornberg-Bauer E."/>
            <person name="Foitzik S."/>
        </authorList>
    </citation>
    <scope>NUCLEOTIDE SEQUENCE [LARGE SCALE GENOMIC DNA]</scope>
    <source>
        <tissue evidence="2">Whole body</tissue>
    </source>
</reference>
<accession>A0A4S2KQS8</accession>
<feature type="region of interest" description="Disordered" evidence="1">
    <location>
        <begin position="1"/>
        <end position="50"/>
    </location>
</feature>
<keyword evidence="3" id="KW-1185">Reference proteome</keyword>
<proteinExistence type="predicted"/>
<comment type="caution">
    <text evidence="2">The sequence shown here is derived from an EMBL/GenBank/DDBJ whole genome shotgun (WGS) entry which is preliminary data.</text>
</comment>
<evidence type="ECO:0000256" key="1">
    <source>
        <dbReference type="SAM" id="MobiDB-lite"/>
    </source>
</evidence>
<evidence type="ECO:0000313" key="2">
    <source>
        <dbReference type="EMBL" id="TGZ52195.1"/>
    </source>
</evidence>
<evidence type="ECO:0000313" key="3">
    <source>
        <dbReference type="Proteomes" id="UP000310200"/>
    </source>
</evidence>
<dbReference type="EMBL" id="QBLH01001363">
    <property type="protein sequence ID" value="TGZ52195.1"/>
    <property type="molecule type" value="Genomic_DNA"/>
</dbReference>
<protein>
    <submittedName>
        <fullName evidence="2">Uncharacterized protein</fullName>
    </submittedName>
</protein>
<gene>
    <name evidence="2" type="ORF">DBV15_03752</name>
</gene>
<name>A0A4S2KQS8_9HYME</name>
<feature type="compositionally biased region" description="Basic and acidic residues" evidence="1">
    <location>
        <begin position="1"/>
        <end position="47"/>
    </location>
</feature>
<feature type="region of interest" description="Disordered" evidence="1">
    <location>
        <begin position="71"/>
        <end position="109"/>
    </location>
</feature>
<dbReference type="Proteomes" id="UP000310200">
    <property type="component" value="Unassembled WGS sequence"/>
</dbReference>
<sequence length="109" mass="12652">MKVRPELLHPRKKRQEERGRERGGVRTREERRKGDKARREERDRASDGRPGILRLAFKIRNRREAGETLMTLAGPGPRWRNGREVEVRGRRRAQTAVSTDAPDLPHAAL</sequence>
<dbReference type="AlphaFoldDB" id="A0A4S2KQS8"/>